<keyword evidence="5" id="KW-0443">Lipid metabolism</keyword>
<dbReference type="InterPro" id="IPR050723">
    <property type="entry name" value="CFA/CMAS"/>
</dbReference>
<evidence type="ECO:0000313" key="6">
    <source>
        <dbReference type="EMBL" id="KKJ76080.1"/>
    </source>
</evidence>
<dbReference type="PANTHER" id="PTHR43667:SF1">
    <property type="entry name" value="CYCLOPROPANE-FATTY-ACYL-PHOSPHOLIPID SYNTHASE"/>
    <property type="match status" value="1"/>
</dbReference>
<dbReference type="GO" id="GO:0008168">
    <property type="term" value="F:methyltransferase activity"/>
    <property type="evidence" value="ECO:0007669"/>
    <property type="project" value="UniProtKB-KW"/>
</dbReference>
<proteinExistence type="inferred from homology"/>
<dbReference type="PATRIC" id="fig|1549748.8.peg.1773"/>
<dbReference type="PANTHER" id="PTHR43667">
    <property type="entry name" value="CYCLOPROPANE-FATTY-ACYL-PHOSPHOLIPID SYNTHASE"/>
    <property type="match status" value="1"/>
</dbReference>
<evidence type="ECO:0000256" key="3">
    <source>
        <dbReference type="ARBA" id="ARBA00022679"/>
    </source>
</evidence>
<dbReference type="CDD" id="cd02440">
    <property type="entry name" value="AdoMet_MTases"/>
    <property type="match status" value="1"/>
</dbReference>
<sequence length="436" mass="50136">MSVMGQDRSLESVRKALSHLHEKLGLDFSFQLWDDSLIPPSDDEKNKLRLALTDRTVLTRLLRRPKLKTVIDLYLSGGLDIRGGTLFDLAERRPKGKTKKLIRSLNKSLLLRNLFPLLFARTDQQNVQLDGQGETSGRGSKQNDIAYHYDVSNRFYELFLDPEMVYTCGYFTDWSNDLAQAQRDKLDMICRKLRLKPGDRLLDIGCGWGALICHAAAHYGVTAVGVTLSEEQLTLARKRIKERGLEDKVSVELKDFRLLEGTFDKISSIGMFEHVGIENHREYYLTVNRLLEPRGIYLHHAITRRGKTSDAKFNRKRPEYNSMLKYIFPGAEVDHIGMTARNLEAHGFEVHDVEAWREHYARTTELWARRLMERKEEAIAEAGEERYRLWVLYLTGVSLAFTRGTLNIFQTVATKRTKGLSGMPPTRSDLYKTGHD</sequence>
<dbReference type="EMBL" id="LANI01000022">
    <property type="protein sequence ID" value="KKJ76080.1"/>
    <property type="molecule type" value="Genomic_DNA"/>
</dbReference>
<keyword evidence="2" id="KW-0489">Methyltransferase</keyword>
<dbReference type="GO" id="GO:0008610">
    <property type="term" value="P:lipid biosynthetic process"/>
    <property type="evidence" value="ECO:0007669"/>
    <property type="project" value="InterPro"/>
</dbReference>
<dbReference type="GO" id="GO:0032259">
    <property type="term" value="P:methylation"/>
    <property type="evidence" value="ECO:0007669"/>
    <property type="project" value="UniProtKB-KW"/>
</dbReference>
<name>A0A0M2R7U5_9PROT</name>
<dbReference type="OrthoDB" id="9782855at2"/>
<organism evidence="6 7">
    <name type="scientific">Kiloniella litopenaei</name>
    <dbReference type="NCBI Taxonomy" id="1549748"/>
    <lineage>
        <taxon>Bacteria</taxon>
        <taxon>Pseudomonadati</taxon>
        <taxon>Pseudomonadota</taxon>
        <taxon>Alphaproteobacteria</taxon>
        <taxon>Rhodospirillales</taxon>
        <taxon>Kiloniellaceae</taxon>
        <taxon>Kiloniella</taxon>
    </lineage>
</organism>
<dbReference type="AlphaFoldDB" id="A0A0M2R7U5"/>
<dbReference type="PIRSF" id="PIRSF003085">
    <property type="entry name" value="CMAS"/>
    <property type="match status" value="1"/>
</dbReference>
<evidence type="ECO:0000256" key="1">
    <source>
        <dbReference type="ARBA" id="ARBA00010815"/>
    </source>
</evidence>
<evidence type="ECO:0000256" key="5">
    <source>
        <dbReference type="ARBA" id="ARBA00023098"/>
    </source>
</evidence>
<dbReference type="Pfam" id="PF02353">
    <property type="entry name" value="CMAS"/>
    <property type="match status" value="1"/>
</dbReference>
<protein>
    <submittedName>
        <fullName evidence="6">Cyclopropane-fatty-acyl-phospholipid synthase</fullName>
    </submittedName>
</protein>
<keyword evidence="3" id="KW-0808">Transferase</keyword>
<dbReference type="InterPro" id="IPR003333">
    <property type="entry name" value="CMAS"/>
</dbReference>
<dbReference type="STRING" id="1549748.WH95_15090"/>
<keyword evidence="4" id="KW-0949">S-adenosyl-L-methionine</keyword>
<comment type="caution">
    <text evidence="6">The sequence shown here is derived from an EMBL/GenBank/DDBJ whole genome shotgun (WGS) entry which is preliminary data.</text>
</comment>
<comment type="similarity">
    <text evidence="1">Belongs to the CFA/CMAS family.</text>
</comment>
<dbReference type="RefSeq" id="WP_046508746.1">
    <property type="nucleotide sequence ID" value="NZ_LANI01000022.1"/>
</dbReference>
<accession>A0A0M2R7U5</accession>
<reference evidence="6 7" key="1">
    <citation type="submission" date="2015-03" db="EMBL/GenBank/DDBJ databases">
        <title>Genome sequence of Kiloniella sp. P1-1, isolated from the gut microflora of Pacific white shrimp, Penaeus vannamei.</title>
        <authorList>
            <person name="Shao Z."/>
            <person name="Wang L."/>
            <person name="Li X."/>
        </authorList>
    </citation>
    <scope>NUCLEOTIDE SEQUENCE [LARGE SCALE GENOMIC DNA]</scope>
    <source>
        <strain evidence="6 7">P1-1</strain>
    </source>
</reference>
<gene>
    <name evidence="6" type="ORF">WH95_15090</name>
</gene>
<dbReference type="Proteomes" id="UP000034491">
    <property type="component" value="Unassembled WGS sequence"/>
</dbReference>
<keyword evidence="7" id="KW-1185">Reference proteome</keyword>
<dbReference type="InterPro" id="IPR029063">
    <property type="entry name" value="SAM-dependent_MTases_sf"/>
</dbReference>
<dbReference type="SUPFAM" id="SSF53335">
    <property type="entry name" value="S-adenosyl-L-methionine-dependent methyltransferases"/>
    <property type="match status" value="1"/>
</dbReference>
<evidence type="ECO:0000256" key="4">
    <source>
        <dbReference type="ARBA" id="ARBA00022691"/>
    </source>
</evidence>
<evidence type="ECO:0000256" key="2">
    <source>
        <dbReference type="ARBA" id="ARBA00022603"/>
    </source>
</evidence>
<evidence type="ECO:0000313" key="7">
    <source>
        <dbReference type="Proteomes" id="UP000034491"/>
    </source>
</evidence>
<dbReference type="Gene3D" id="3.40.50.150">
    <property type="entry name" value="Vaccinia Virus protein VP39"/>
    <property type="match status" value="1"/>
</dbReference>